<name>A0AAX3ZWB9_9CAUD</name>
<evidence type="ECO:0000256" key="3">
    <source>
        <dbReference type="ARBA" id="ARBA00022490"/>
    </source>
</evidence>
<evidence type="ECO:0000256" key="1">
    <source>
        <dbReference type="ARBA" id="ARBA00004496"/>
    </source>
</evidence>
<dbReference type="SUPFAM" id="SSF52540">
    <property type="entry name" value="P-loop containing nucleoside triphosphate hydrolases"/>
    <property type="match status" value="1"/>
</dbReference>
<dbReference type="PANTHER" id="PTHR30473:SF1">
    <property type="entry name" value="PHOH-LIKE PROTEIN"/>
    <property type="match status" value="1"/>
</dbReference>
<dbReference type="GO" id="GO:0005524">
    <property type="term" value="F:ATP binding"/>
    <property type="evidence" value="ECO:0007669"/>
    <property type="project" value="UniProtKB-KW"/>
</dbReference>
<feature type="compositionally biased region" description="Basic and acidic residues" evidence="7">
    <location>
        <begin position="9"/>
        <end position="18"/>
    </location>
</feature>
<keyword evidence="10" id="KW-1185">Reference proteome</keyword>
<sequence length="227" mass="25444">MRKKSTYKRKQEEQEVVHGPRVQPLLPKNPAQRNYIDCIHQYPQVFVTGPAGTGKTYIAAAIAADMYNRHQIHKIILTRPNIPAGKSLGFFAGTIEEKIAPWVVPLTEVLQERLGKGRYEVAQKRGDIEIVPFEVMRGRSFNNAFVILDEGQNLTPHEMKMFLTRIGEDSKVIVNGDISQHDLQGSSGLKVAIDLLYKHDIPAAHCNFTHDDVVRSGICAAWTKAFG</sequence>
<evidence type="ECO:0000259" key="8">
    <source>
        <dbReference type="Pfam" id="PF02562"/>
    </source>
</evidence>
<dbReference type="Pfam" id="PF02562">
    <property type="entry name" value="PhoH"/>
    <property type="match status" value="1"/>
</dbReference>
<dbReference type="Gene3D" id="3.40.50.300">
    <property type="entry name" value="P-loop containing nucleotide triphosphate hydrolases"/>
    <property type="match status" value="1"/>
</dbReference>
<dbReference type="InterPro" id="IPR003714">
    <property type="entry name" value="PhoH"/>
</dbReference>
<keyword evidence="4" id="KW-0547">Nucleotide-binding</keyword>
<evidence type="ECO:0000256" key="6">
    <source>
        <dbReference type="ARBA" id="ARBA00039970"/>
    </source>
</evidence>
<evidence type="ECO:0000256" key="7">
    <source>
        <dbReference type="SAM" id="MobiDB-lite"/>
    </source>
</evidence>
<evidence type="ECO:0000256" key="2">
    <source>
        <dbReference type="ARBA" id="ARBA00010393"/>
    </source>
</evidence>
<keyword evidence="3" id="KW-0963">Cytoplasm</keyword>
<evidence type="ECO:0000256" key="5">
    <source>
        <dbReference type="ARBA" id="ARBA00022840"/>
    </source>
</evidence>
<dbReference type="EMBL" id="OR420743">
    <property type="protein sequence ID" value="WMM95328.1"/>
    <property type="molecule type" value="Genomic_DNA"/>
</dbReference>
<gene>
    <name evidence="9" type="ORF">CRP125_gp25</name>
</gene>
<keyword evidence="5" id="KW-0067">ATP-binding</keyword>
<reference evidence="9 10" key="1">
    <citation type="submission" date="2023-08" db="EMBL/GenBank/DDBJ databases">
        <authorList>
            <person name="Du S."/>
            <person name="Wu Z."/>
            <person name="Wu Y."/>
            <person name="Yang M."/>
            <person name="Shao J."/>
            <person name="Liu H."/>
            <person name="Zhao Y."/>
            <person name="Zhang Z."/>
        </authorList>
    </citation>
    <scope>NUCLEOTIDE SEQUENCE [LARGE SCALE GENOMIC DNA]</scope>
</reference>
<organism evidence="9 10">
    <name type="scientific">Roseobacter phage CRP-125</name>
    <dbReference type="NCBI Taxonomy" id="3072844"/>
    <lineage>
        <taxon>Viruses</taxon>
        <taxon>Duplodnaviria</taxon>
        <taxon>Heunggongvirae</taxon>
        <taxon>Uroviricota</taxon>
        <taxon>Caudoviricetes</taxon>
        <taxon>Autographivirales</taxon>
        <taxon>Autographivirales incertae sedis</taxon>
        <taxon>Actaeavirus</taxon>
        <taxon>Actaeavirus CRP125</taxon>
    </lineage>
</organism>
<dbReference type="InterPro" id="IPR051451">
    <property type="entry name" value="PhoH2-like"/>
</dbReference>
<comment type="subcellular location">
    <subcellularLocation>
        <location evidence="1">Cytoplasm</location>
    </subcellularLocation>
</comment>
<feature type="region of interest" description="Disordered" evidence="7">
    <location>
        <begin position="1"/>
        <end position="28"/>
    </location>
</feature>
<evidence type="ECO:0000256" key="4">
    <source>
        <dbReference type="ARBA" id="ARBA00022741"/>
    </source>
</evidence>
<evidence type="ECO:0000313" key="10">
    <source>
        <dbReference type="Proteomes" id="UP001302562"/>
    </source>
</evidence>
<dbReference type="PANTHER" id="PTHR30473">
    <property type="entry name" value="PROTEIN PHOH"/>
    <property type="match status" value="1"/>
</dbReference>
<feature type="domain" description="PhoH-like protein" evidence="8">
    <location>
        <begin position="27"/>
        <end position="226"/>
    </location>
</feature>
<comment type="similarity">
    <text evidence="2">Belongs to the PhoH family.</text>
</comment>
<accession>A0AAX3ZWB9</accession>
<dbReference type="InterPro" id="IPR027417">
    <property type="entry name" value="P-loop_NTPase"/>
</dbReference>
<proteinExistence type="inferred from homology"/>
<dbReference type="Proteomes" id="UP001302562">
    <property type="component" value="Segment"/>
</dbReference>
<evidence type="ECO:0000313" key="9">
    <source>
        <dbReference type="EMBL" id="WMM95328.1"/>
    </source>
</evidence>
<protein>
    <recommendedName>
        <fullName evidence="6">PhoH-like protein</fullName>
    </recommendedName>
</protein>